<sequence length="167" mass="18241">MEMSTQPLPPIRRIVTGHNASARATIWRDSLIPAAQADHGPFLTRLWSSAQLPPDVNGETDLGRVDTGLSNDGTICRVVDFPPQSKGMVHRSLTLDYIFVVAGEIVLTLDDGSRTPVGAGEMVVQRGTMHGWDNETDRWARLLCVLIRAEAPVVDGKTLEAEVPFQV</sequence>
<dbReference type="Gene3D" id="2.60.120.10">
    <property type="entry name" value="Jelly Rolls"/>
    <property type="match status" value="1"/>
</dbReference>
<dbReference type="Proteomes" id="UP000249497">
    <property type="component" value="Unassembled WGS sequence"/>
</dbReference>
<dbReference type="RefSeq" id="XP_025530149.1">
    <property type="nucleotide sequence ID" value="XM_025676507.1"/>
</dbReference>
<dbReference type="SUPFAM" id="SSF51182">
    <property type="entry name" value="RmlC-like cupins"/>
    <property type="match status" value="1"/>
</dbReference>
<name>A0A8T8X8C0_ASPJA</name>
<dbReference type="PANTHER" id="PTHR36156">
    <property type="entry name" value="SLR2101 PROTEIN"/>
    <property type="match status" value="1"/>
</dbReference>
<dbReference type="Gene3D" id="2.20.70.150">
    <property type="match status" value="1"/>
</dbReference>
<dbReference type="InterPro" id="IPR047142">
    <property type="entry name" value="OryJ/VirC-like"/>
</dbReference>
<evidence type="ECO:0000259" key="1">
    <source>
        <dbReference type="Pfam" id="PF07883"/>
    </source>
</evidence>
<evidence type="ECO:0000313" key="3">
    <source>
        <dbReference type="Proteomes" id="UP000249497"/>
    </source>
</evidence>
<dbReference type="PANTHER" id="PTHR36156:SF2">
    <property type="entry name" value="CUPIN TYPE-2 DOMAIN-CONTAINING PROTEIN"/>
    <property type="match status" value="1"/>
</dbReference>
<dbReference type="Pfam" id="PF07883">
    <property type="entry name" value="Cupin_2"/>
    <property type="match status" value="1"/>
</dbReference>
<gene>
    <name evidence="2" type="ORF">BO86DRAFT_446318</name>
</gene>
<accession>A0A8T8X8C0</accession>
<dbReference type="OrthoDB" id="5840532at2759"/>
<protein>
    <recommendedName>
        <fullName evidence="1">Cupin type-2 domain-containing protein</fullName>
    </recommendedName>
</protein>
<evidence type="ECO:0000313" key="2">
    <source>
        <dbReference type="EMBL" id="RAH84255.1"/>
    </source>
</evidence>
<dbReference type="InterPro" id="IPR014710">
    <property type="entry name" value="RmlC-like_jellyroll"/>
</dbReference>
<proteinExistence type="predicted"/>
<dbReference type="InterPro" id="IPR011051">
    <property type="entry name" value="RmlC_Cupin_sf"/>
</dbReference>
<dbReference type="InterPro" id="IPR013096">
    <property type="entry name" value="Cupin_2"/>
</dbReference>
<reference evidence="2 3" key="1">
    <citation type="submission" date="2018-02" db="EMBL/GenBank/DDBJ databases">
        <title>The genomes of Aspergillus section Nigri reveals drivers in fungal speciation.</title>
        <authorList>
            <consortium name="DOE Joint Genome Institute"/>
            <person name="Vesth T.C."/>
            <person name="Nybo J."/>
            <person name="Theobald S."/>
            <person name="Brandl J."/>
            <person name="Frisvad J.C."/>
            <person name="Nielsen K.F."/>
            <person name="Lyhne E.K."/>
            <person name="Kogle M.E."/>
            <person name="Kuo A."/>
            <person name="Riley R."/>
            <person name="Clum A."/>
            <person name="Nolan M."/>
            <person name="Lipzen A."/>
            <person name="Salamov A."/>
            <person name="Henrissat B."/>
            <person name="Wiebenga A."/>
            <person name="De vries R.P."/>
            <person name="Grigoriev I.V."/>
            <person name="Mortensen U.H."/>
            <person name="Andersen M.R."/>
            <person name="Baker S.E."/>
        </authorList>
    </citation>
    <scope>NUCLEOTIDE SEQUENCE [LARGE SCALE GENOMIC DNA]</scope>
    <source>
        <strain evidence="2 3">CBS 114.51</strain>
    </source>
</reference>
<dbReference type="EMBL" id="KZ824778">
    <property type="protein sequence ID" value="RAH84255.1"/>
    <property type="molecule type" value="Genomic_DNA"/>
</dbReference>
<feature type="domain" description="Cupin type-2" evidence="1">
    <location>
        <begin position="78"/>
        <end position="145"/>
    </location>
</feature>
<dbReference type="CDD" id="cd02231">
    <property type="entry name" value="cupin_BLL6423-like"/>
    <property type="match status" value="1"/>
</dbReference>
<organism evidence="2 3">
    <name type="scientific">Aspergillus japonicus CBS 114.51</name>
    <dbReference type="NCBI Taxonomy" id="1448312"/>
    <lineage>
        <taxon>Eukaryota</taxon>
        <taxon>Fungi</taxon>
        <taxon>Dikarya</taxon>
        <taxon>Ascomycota</taxon>
        <taxon>Pezizomycotina</taxon>
        <taxon>Eurotiomycetes</taxon>
        <taxon>Eurotiomycetidae</taxon>
        <taxon>Eurotiales</taxon>
        <taxon>Aspergillaceae</taxon>
        <taxon>Aspergillus</taxon>
        <taxon>Aspergillus subgen. Circumdati</taxon>
    </lineage>
</organism>
<dbReference type="AlphaFoldDB" id="A0A8T8X8C0"/>
<keyword evidence="3" id="KW-1185">Reference proteome</keyword>
<dbReference type="GeneID" id="37180200"/>